<dbReference type="Pfam" id="PF02204">
    <property type="entry name" value="VPS9"/>
    <property type="match status" value="1"/>
</dbReference>
<feature type="region of interest" description="Disordered" evidence="1">
    <location>
        <begin position="138"/>
        <end position="178"/>
    </location>
</feature>
<sequence length="725" mass="81156">MSIMQPNDFLASMLERVNQERATKHLPPLRMHSKLQAAAQRQADDMAVNNFMGHQGSDGSKMAQRAVQAGFTGGAIAENVAAGQKNVDAVVNSWMKSPGHRRNILGDYTVFGAAYAYNSAGKYKHSWAQVFGRGGNDDIDDENDIPWTSTGHDFSPESTEEDSTSEPDLTRQNGHEEERTMRIVTCTVRHQSLLLRLIMDLEEELMDLASNELAYMPSTTVHSSPSRSLTSSVSPVPTTVLMQQVTEQLVSQATQHLGLQQDQKLNNPYTPITPSSDEELLTAEQLQYLAEEDARLERRNRVVKELTVARQTAINRRLDNLVLKFEQLQQNIIATFRDSEDIGNEADRRWRVTVQQMTTKLKFVVESSAVELQTADEKVNWTRLLEDLPMEERDYLGRAADEQFTEQMKYLRGKREDERTSAIQQHLHGILVLTAPQHNGQTVAKTSMHHSLRHLLQAFANIFQGCYAEFLQYGGQGFGVRRGGASVDRVTCALPLVAADVTQFAAMLAQVVLFKYPFLQTSEAQRDAVQRSVLGALFDALQPALHGLYVASFQREDAIVEDVAEVARTNPLEFFEVKPLFRLDGSWSGAQVEQVVADGNERRLLTLHHYNAAIHHMNNLTSERSPYAKLERLSQICEEIDRAIKLFYESQPEEHRPAPEQLNITTDDLCALLSFILASAPSSCLHMFTQLAVLGSFTPQSIANGLQGFALATCATAVHHLLKLR</sequence>
<dbReference type="InterPro" id="IPR037191">
    <property type="entry name" value="VPS9_dom_sf"/>
</dbReference>
<protein>
    <recommendedName>
        <fullName evidence="2">VPS9 domain-containing protein</fullName>
    </recommendedName>
</protein>
<dbReference type="PROSITE" id="PS51205">
    <property type="entry name" value="VPS9"/>
    <property type="match status" value="1"/>
</dbReference>
<dbReference type="InterPro" id="IPR003123">
    <property type="entry name" value="VPS9"/>
</dbReference>
<gene>
    <name evidence="3" type="ORF">P3T76_004083</name>
</gene>
<organism evidence="3 4">
    <name type="scientific">Phytophthora citrophthora</name>
    <dbReference type="NCBI Taxonomy" id="4793"/>
    <lineage>
        <taxon>Eukaryota</taxon>
        <taxon>Sar</taxon>
        <taxon>Stramenopiles</taxon>
        <taxon>Oomycota</taxon>
        <taxon>Peronosporomycetes</taxon>
        <taxon>Peronosporales</taxon>
        <taxon>Peronosporaceae</taxon>
        <taxon>Phytophthora</taxon>
    </lineage>
</organism>
<dbReference type="InterPro" id="IPR035940">
    <property type="entry name" value="CAP_sf"/>
</dbReference>
<evidence type="ECO:0000256" key="1">
    <source>
        <dbReference type="SAM" id="MobiDB-lite"/>
    </source>
</evidence>
<dbReference type="SUPFAM" id="SSF109993">
    <property type="entry name" value="VPS9 domain"/>
    <property type="match status" value="1"/>
</dbReference>
<dbReference type="Gene3D" id="3.40.33.10">
    <property type="entry name" value="CAP"/>
    <property type="match status" value="1"/>
</dbReference>
<proteinExistence type="predicted"/>
<dbReference type="Gene3D" id="1.20.1050.80">
    <property type="entry name" value="VPS9 domain"/>
    <property type="match status" value="1"/>
</dbReference>
<dbReference type="Pfam" id="PF00188">
    <property type="entry name" value="CAP"/>
    <property type="match status" value="1"/>
</dbReference>
<feature type="domain" description="VPS9" evidence="2">
    <location>
        <begin position="554"/>
        <end position="725"/>
    </location>
</feature>
<dbReference type="AlphaFoldDB" id="A0AAD9GTH8"/>
<evidence type="ECO:0000259" key="2">
    <source>
        <dbReference type="PROSITE" id="PS51205"/>
    </source>
</evidence>
<evidence type="ECO:0000313" key="3">
    <source>
        <dbReference type="EMBL" id="KAK1944171.1"/>
    </source>
</evidence>
<comment type="caution">
    <text evidence="3">The sequence shown here is derived from an EMBL/GenBank/DDBJ whole genome shotgun (WGS) entry which is preliminary data.</text>
</comment>
<dbReference type="SUPFAM" id="SSF55797">
    <property type="entry name" value="PR-1-like"/>
    <property type="match status" value="1"/>
</dbReference>
<reference evidence="3" key="1">
    <citation type="submission" date="2023-08" db="EMBL/GenBank/DDBJ databases">
        <title>Reference Genome Resource for the Citrus Pathogen Phytophthora citrophthora.</title>
        <authorList>
            <person name="Moller H."/>
            <person name="Coetzee B."/>
            <person name="Rose L.J."/>
            <person name="Van Niekerk J.M."/>
        </authorList>
    </citation>
    <scope>NUCLEOTIDE SEQUENCE</scope>
    <source>
        <strain evidence="3">STE-U-9442</strain>
    </source>
</reference>
<evidence type="ECO:0000313" key="4">
    <source>
        <dbReference type="Proteomes" id="UP001259832"/>
    </source>
</evidence>
<dbReference type="PANTHER" id="PTHR31157">
    <property type="entry name" value="SCP DOMAIN-CONTAINING PROTEIN"/>
    <property type="match status" value="1"/>
</dbReference>
<dbReference type="EMBL" id="JASMQC010000006">
    <property type="protein sequence ID" value="KAK1944171.1"/>
    <property type="molecule type" value="Genomic_DNA"/>
</dbReference>
<name>A0AAD9GTH8_9STRA</name>
<keyword evidence="4" id="KW-1185">Reference proteome</keyword>
<accession>A0AAD9GTH8</accession>
<dbReference type="Proteomes" id="UP001259832">
    <property type="component" value="Unassembled WGS sequence"/>
</dbReference>
<dbReference type="PANTHER" id="PTHR31157:SF1">
    <property type="entry name" value="SCP DOMAIN-CONTAINING PROTEIN"/>
    <property type="match status" value="1"/>
</dbReference>
<dbReference type="InterPro" id="IPR014044">
    <property type="entry name" value="CAP_dom"/>
</dbReference>
<dbReference type="CDD" id="cd05379">
    <property type="entry name" value="CAP_bacterial"/>
    <property type="match status" value="1"/>
</dbReference>